<keyword evidence="2" id="KW-0004">4Fe-4S</keyword>
<dbReference type="GO" id="GO:0051539">
    <property type="term" value="F:4 iron, 4 sulfur cluster binding"/>
    <property type="evidence" value="ECO:0007669"/>
    <property type="project" value="UniProtKB-KW"/>
</dbReference>
<dbReference type="SUPFAM" id="SSF102114">
    <property type="entry name" value="Radical SAM enzymes"/>
    <property type="match status" value="1"/>
</dbReference>
<dbReference type="OrthoDB" id="9782387at2"/>
<evidence type="ECO:0000256" key="6">
    <source>
        <dbReference type="ARBA" id="ARBA00023014"/>
    </source>
</evidence>
<sequence length="173" mass="20338">MHYASIKNFDIANGEGCRVTLFVSGCTNCCEGCFQPETWDFYHGQLYTKETENQIINLLRNQHIDGITLLGGEPFEPTNQIELVKLLRRFKQEFPEKNVWCFTGFVYDRDLMKGQRKYTTVTDEMLSYIDILVDGPFKLEEKDPSLWFRGSRNQRVINMKETYKNGLIILYHE</sequence>
<comment type="function">
    <text evidence="7">Activation of anaerobic ribonucleoside-triphosphate reductase under anaerobic conditions by generation of an organic free radical, using S-adenosylmethionine and reduced flavodoxin as cosubstrates to produce 5'-deoxy-adenosine.</text>
</comment>
<dbReference type="GO" id="GO:0043365">
    <property type="term" value="F:[formate-C-acetyltransferase]-activating enzyme activity"/>
    <property type="evidence" value="ECO:0007669"/>
    <property type="project" value="InterPro"/>
</dbReference>
<dbReference type="SFLD" id="SFLDF00299">
    <property type="entry name" value="anaerobic_ribonucleoside-triph"/>
    <property type="match status" value="1"/>
</dbReference>
<evidence type="ECO:0000256" key="4">
    <source>
        <dbReference type="ARBA" id="ARBA00022723"/>
    </source>
</evidence>
<dbReference type="SFLD" id="SFLDS00029">
    <property type="entry name" value="Radical_SAM"/>
    <property type="match status" value="1"/>
</dbReference>
<dbReference type="AlphaFoldDB" id="E7MMU4"/>
<dbReference type="NCBIfam" id="TIGR02491">
    <property type="entry name" value="NrdG"/>
    <property type="match status" value="1"/>
</dbReference>
<reference evidence="8 9" key="1">
    <citation type="submission" date="2010-08" db="EMBL/GenBank/DDBJ databases">
        <authorList>
            <person name="Weinstock G."/>
            <person name="Sodergren E."/>
            <person name="Clifton S."/>
            <person name="Fulton L."/>
            <person name="Fulton B."/>
            <person name="Courtney L."/>
            <person name="Fronick C."/>
            <person name="Harrison M."/>
            <person name="Strong C."/>
            <person name="Farmer C."/>
            <person name="Delahaunty K."/>
            <person name="Markovic C."/>
            <person name="Hall O."/>
            <person name="Minx P."/>
            <person name="Tomlinson C."/>
            <person name="Mitreva M."/>
            <person name="Hou S."/>
            <person name="Chen J."/>
            <person name="Wollam A."/>
            <person name="Pepin K.H."/>
            <person name="Johnson M."/>
            <person name="Bhonagiri V."/>
            <person name="Zhang X."/>
            <person name="Suruliraj S."/>
            <person name="Warren W."/>
            <person name="Chinwalla A."/>
            <person name="Mardis E.R."/>
            <person name="Wilson R.K."/>
        </authorList>
    </citation>
    <scope>NUCLEOTIDE SEQUENCE [LARGE SCALE GENOMIC DNA]</scope>
    <source>
        <strain evidence="8 9">F0204</strain>
    </source>
</reference>
<evidence type="ECO:0000256" key="3">
    <source>
        <dbReference type="ARBA" id="ARBA00022691"/>
    </source>
</evidence>
<comment type="caution">
    <text evidence="8">The sequence shown here is derived from an EMBL/GenBank/DDBJ whole genome shotgun (WGS) entry which is preliminary data.</text>
</comment>
<dbReference type="EMBL" id="AECQ01000014">
    <property type="protein sequence ID" value="EFW24593.1"/>
    <property type="molecule type" value="Genomic_DNA"/>
</dbReference>
<keyword evidence="3" id="KW-0949">S-adenosyl-L-methionine</keyword>
<dbReference type="InterPro" id="IPR012837">
    <property type="entry name" value="NrdG"/>
</dbReference>
<protein>
    <recommendedName>
        <fullName evidence="7">Anaerobic ribonucleoside-triphosphate reductase-activating protein</fullName>
        <ecNumber evidence="7">1.97.1.-</ecNumber>
    </recommendedName>
</protein>
<dbReference type="SFLD" id="SFLDG01063">
    <property type="entry name" value="activating_enzymes__group_1"/>
    <property type="match status" value="1"/>
</dbReference>
<organism evidence="8 9">
    <name type="scientific">Solobacterium moorei F0204</name>
    <dbReference type="NCBI Taxonomy" id="706433"/>
    <lineage>
        <taxon>Bacteria</taxon>
        <taxon>Bacillati</taxon>
        <taxon>Bacillota</taxon>
        <taxon>Erysipelotrichia</taxon>
        <taxon>Erysipelotrichales</taxon>
        <taxon>Erysipelotrichaceae</taxon>
        <taxon>Solobacterium</taxon>
    </lineage>
</organism>
<evidence type="ECO:0000313" key="8">
    <source>
        <dbReference type="EMBL" id="EFW24593.1"/>
    </source>
</evidence>
<dbReference type="RefSeq" id="WP_006525697.1">
    <property type="nucleotide sequence ID" value="NZ_GL637655.1"/>
</dbReference>
<evidence type="ECO:0000256" key="5">
    <source>
        <dbReference type="ARBA" id="ARBA00023004"/>
    </source>
</evidence>
<gene>
    <name evidence="8" type="primary">nrdG</name>
    <name evidence="8" type="ORF">HMPREF9430_00861</name>
</gene>
<evidence type="ECO:0000313" key="9">
    <source>
        <dbReference type="Proteomes" id="UP000004097"/>
    </source>
</evidence>
<name>E7MMU4_9FIRM</name>
<keyword evidence="5" id="KW-0408">Iron</keyword>
<comment type="similarity">
    <text evidence="7">Belongs to the organic radical-activating enzymes family.</text>
</comment>
<keyword evidence="6" id="KW-0411">Iron-sulfur</keyword>
<comment type="cofactor">
    <cofactor evidence="1">
        <name>[4Fe-4S] cluster</name>
        <dbReference type="ChEBI" id="CHEBI:49883"/>
    </cofactor>
</comment>
<dbReference type="PANTHER" id="PTHR30352:SF2">
    <property type="entry name" value="ANAEROBIC RIBONUCLEOSIDE-TRIPHOSPHATE REDUCTASE-ACTIVATING PROTEIN"/>
    <property type="match status" value="1"/>
</dbReference>
<dbReference type="Pfam" id="PF13353">
    <property type="entry name" value="Fer4_12"/>
    <property type="match status" value="1"/>
</dbReference>
<evidence type="ECO:0000256" key="2">
    <source>
        <dbReference type="ARBA" id="ARBA00022485"/>
    </source>
</evidence>
<dbReference type="Proteomes" id="UP000004097">
    <property type="component" value="Unassembled WGS sequence"/>
</dbReference>
<dbReference type="EC" id="1.97.1.-" evidence="7"/>
<dbReference type="InterPro" id="IPR007197">
    <property type="entry name" value="rSAM"/>
</dbReference>
<dbReference type="GO" id="GO:0046872">
    <property type="term" value="F:metal ion binding"/>
    <property type="evidence" value="ECO:0007669"/>
    <property type="project" value="UniProtKB-KW"/>
</dbReference>
<keyword evidence="9" id="KW-1185">Reference proteome</keyword>
<dbReference type="SFLD" id="SFLDG01066">
    <property type="entry name" value="organic_radical-activating_enz"/>
    <property type="match status" value="1"/>
</dbReference>
<accession>E7MMU4</accession>
<dbReference type="GO" id="GO:0004748">
    <property type="term" value="F:ribonucleoside-diphosphate reductase activity, thioredoxin disulfide as acceptor"/>
    <property type="evidence" value="ECO:0007669"/>
    <property type="project" value="TreeGrafter"/>
</dbReference>
<dbReference type="InterPro" id="IPR013785">
    <property type="entry name" value="Aldolase_TIM"/>
</dbReference>
<keyword evidence="4" id="KW-0479">Metal-binding</keyword>
<dbReference type="STRING" id="706433.HMPREF9430_00861"/>
<evidence type="ECO:0000256" key="7">
    <source>
        <dbReference type="PIRNR" id="PIRNR000368"/>
    </source>
</evidence>
<keyword evidence="7 8" id="KW-0560">Oxidoreductase</keyword>
<dbReference type="PIRSF" id="PIRSF000368">
    <property type="entry name" value="NrdG"/>
    <property type="match status" value="1"/>
</dbReference>
<evidence type="ECO:0000256" key="1">
    <source>
        <dbReference type="ARBA" id="ARBA00001966"/>
    </source>
</evidence>
<dbReference type="InterPro" id="IPR034457">
    <property type="entry name" value="Organic_radical-activating"/>
</dbReference>
<dbReference type="HOGENOM" id="CLU_089926_2_1_9"/>
<dbReference type="eggNOG" id="COG0602">
    <property type="taxonomic scope" value="Bacteria"/>
</dbReference>
<proteinExistence type="inferred from homology"/>
<dbReference type="Gene3D" id="3.20.20.70">
    <property type="entry name" value="Aldolase class I"/>
    <property type="match status" value="1"/>
</dbReference>
<dbReference type="InterPro" id="IPR058240">
    <property type="entry name" value="rSAM_sf"/>
</dbReference>
<dbReference type="PANTHER" id="PTHR30352">
    <property type="entry name" value="PYRUVATE FORMATE-LYASE-ACTIVATING ENZYME"/>
    <property type="match status" value="1"/>
</dbReference>